<dbReference type="Gene3D" id="3.60.10.10">
    <property type="entry name" value="Endonuclease/exonuclease/phosphatase"/>
    <property type="match status" value="1"/>
</dbReference>
<dbReference type="GO" id="GO:0004519">
    <property type="term" value="F:endonuclease activity"/>
    <property type="evidence" value="ECO:0007669"/>
    <property type="project" value="UniProtKB-KW"/>
</dbReference>
<organism evidence="3 4">
    <name type="scientific">Clostridium tertium</name>
    <dbReference type="NCBI Taxonomy" id="1559"/>
    <lineage>
        <taxon>Bacteria</taxon>
        <taxon>Bacillati</taxon>
        <taxon>Bacillota</taxon>
        <taxon>Clostridia</taxon>
        <taxon>Eubacteriales</taxon>
        <taxon>Clostridiaceae</taxon>
        <taxon>Clostridium</taxon>
    </lineage>
</organism>
<protein>
    <submittedName>
        <fullName evidence="3">Endonuclease/exonuclease/phosphatase family protein</fullName>
    </submittedName>
</protein>
<dbReference type="InterPro" id="IPR005135">
    <property type="entry name" value="Endo/exonuclease/phosphatase"/>
</dbReference>
<keyword evidence="1" id="KW-0378">Hydrolase</keyword>
<dbReference type="RefSeq" id="WP_097034261.1">
    <property type="nucleotide sequence ID" value="NZ_JAHLZG010000004.1"/>
</dbReference>
<dbReference type="AlphaFoldDB" id="A0A9X4AZ39"/>
<dbReference type="GO" id="GO:0016787">
    <property type="term" value="F:hydrolase activity"/>
    <property type="evidence" value="ECO:0007669"/>
    <property type="project" value="UniProtKB-KW"/>
</dbReference>
<comment type="caution">
    <text evidence="3">The sequence shown here is derived from an EMBL/GenBank/DDBJ whole genome shotgun (WGS) entry which is preliminary data.</text>
</comment>
<dbReference type="CDD" id="cd09079">
    <property type="entry name" value="RgfB-like"/>
    <property type="match status" value="1"/>
</dbReference>
<dbReference type="Proteomes" id="UP001141183">
    <property type="component" value="Unassembled WGS sequence"/>
</dbReference>
<dbReference type="SUPFAM" id="SSF56219">
    <property type="entry name" value="DNase I-like"/>
    <property type="match status" value="1"/>
</dbReference>
<keyword evidence="4" id="KW-1185">Reference proteome</keyword>
<reference evidence="3" key="1">
    <citation type="submission" date="2022-05" db="EMBL/GenBank/DDBJ databases">
        <title>Draft genome sequence of Clostridium tertium strain CP3 isolated from Peru.</title>
        <authorList>
            <person name="Hurtado R."/>
            <person name="Lima L."/>
            <person name="Sousa T."/>
            <person name="Jaiswal A.K."/>
            <person name="Tiwari S."/>
            <person name="Maturrano L."/>
            <person name="Brenig B."/>
            <person name="Azevedo V."/>
        </authorList>
    </citation>
    <scope>NUCLEOTIDE SEQUENCE</scope>
    <source>
        <strain evidence="3">CP3</strain>
    </source>
</reference>
<keyword evidence="3" id="KW-0255">Endonuclease</keyword>
<evidence type="ECO:0000256" key="1">
    <source>
        <dbReference type="ARBA" id="ARBA00022801"/>
    </source>
</evidence>
<evidence type="ECO:0000313" key="3">
    <source>
        <dbReference type="EMBL" id="MDC4239424.1"/>
    </source>
</evidence>
<dbReference type="PANTHER" id="PTHR15822">
    <property type="entry name" value="TRAF AND TNF RECEPTOR-ASSOCIATED PROTEIN"/>
    <property type="match status" value="1"/>
</dbReference>
<evidence type="ECO:0000259" key="2">
    <source>
        <dbReference type="Pfam" id="PF03372"/>
    </source>
</evidence>
<feature type="domain" description="Endonuclease/exonuclease/phosphatase" evidence="2">
    <location>
        <begin position="19"/>
        <end position="252"/>
    </location>
</feature>
<evidence type="ECO:0000313" key="4">
    <source>
        <dbReference type="Proteomes" id="UP001141183"/>
    </source>
</evidence>
<dbReference type="Pfam" id="PF03372">
    <property type="entry name" value="Exo_endo_phos"/>
    <property type="match status" value="1"/>
</dbReference>
<dbReference type="EMBL" id="JAMRYU010000003">
    <property type="protein sequence ID" value="MDC4239424.1"/>
    <property type="molecule type" value="Genomic_DNA"/>
</dbReference>
<dbReference type="InterPro" id="IPR036691">
    <property type="entry name" value="Endo/exonu/phosph_ase_sf"/>
</dbReference>
<accession>A0A9X4AZ39</accession>
<dbReference type="InterPro" id="IPR051547">
    <property type="entry name" value="TDP2-like"/>
</dbReference>
<gene>
    <name evidence="3" type="ORF">NE398_04475</name>
</gene>
<dbReference type="PANTHER" id="PTHR15822:SF23">
    <property type="entry name" value="ENDONUCLEASE_EXONUCLEASE_PHOSPHATASE FAMILY PROTEIN"/>
    <property type="match status" value="1"/>
</dbReference>
<sequence>MKLLTLNCHSWMEENQLEKIKYLAEIINEKQYDVISFQEVSQSIEKSVVSGDIKEDNFIYLLNKELEKLGEFNYKYVWDFSHIGYDIYEEGLSILTRHEIEDVELFYITKSSEKTFYKSRKIIKATITIDNKKINFFTCHLGWWDDEEESFKYQVDNLMTKVNGISFVMGDINNNALIRNEGYDYLLSKGLIDTYNIALEKDNGITVQGEIAGWEGKTENKRLDIIFTNTDVNVKKSNVIFNDINKSIISDHCGVEADIDIMD</sequence>
<keyword evidence="3" id="KW-0540">Nuclease</keyword>
<name>A0A9X4AZ39_9CLOT</name>
<proteinExistence type="predicted"/>